<feature type="transmembrane region" description="Helical" evidence="1">
    <location>
        <begin position="177"/>
        <end position="193"/>
    </location>
</feature>
<feature type="transmembrane region" description="Helical" evidence="1">
    <location>
        <begin position="352"/>
        <end position="375"/>
    </location>
</feature>
<feature type="transmembrane region" description="Helical" evidence="1">
    <location>
        <begin position="387"/>
        <end position="405"/>
    </location>
</feature>
<evidence type="ECO:0000313" key="3">
    <source>
        <dbReference type="Proteomes" id="UP001589855"/>
    </source>
</evidence>
<dbReference type="RefSeq" id="WP_345367977.1">
    <property type="nucleotide sequence ID" value="NZ_BAABRM010000001.1"/>
</dbReference>
<evidence type="ECO:0000256" key="1">
    <source>
        <dbReference type="SAM" id="Phobius"/>
    </source>
</evidence>
<dbReference type="PANTHER" id="PTHR38454:SF1">
    <property type="entry name" value="INTEGRAL MEMBRANE PROTEIN"/>
    <property type="match status" value="1"/>
</dbReference>
<feature type="transmembrane region" description="Helical" evidence="1">
    <location>
        <begin position="127"/>
        <end position="146"/>
    </location>
</feature>
<dbReference type="PANTHER" id="PTHR38454">
    <property type="entry name" value="INTEGRAL MEMBRANE PROTEIN-RELATED"/>
    <property type="match status" value="1"/>
</dbReference>
<gene>
    <name evidence="2" type="ORF">ACFFGS_00375</name>
</gene>
<feature type="transmembrane region" description="Helical" evidence="1">
    <location>
        <begin position="256"/>
        <end position="282"/>
    </location>
</feature>
<keyword evidence="3" id="KW-1185">Reference proteome</keyword>
<organism evidence="2 3">
    <name type="scientific">Lactiplantibacillus plajomi</name>
    <dbReference type="NCBI Taxonomy" id="1457217"/>
    <lineage>
        <taxon>Bacteria</taxon>
        <taxon>Bacillati</taxon>
        <taxon>Bacillota</taxon>
        <taxon>Bacilli</taxon>
        <taxon>Lactobacillales</taxon>
        <taxon>Lactobacillaceae</taxon>
        <taxon>Lactiplantibacillus</taxon>
    </lineage>
</organism>
<feature type="transmembrane region" description="Helical" evidence="1">
    <location>
        <begin position="103"/>
        <end position="121"/>
    </location>
</feature>
<keyword evidence="1" id="KW-0812">Transmembrane</keyword>
<keyword evidence="1" id="KW-1133">Transmembrane helix</keyword>
<reference evidence="2 3" key="1">
    <citation type="submission" date="2024-09" db="EMBL/GenBank/DDBJ databases">
        <authorList>
            <person name="Sun Q."/>
            <person name="Mori K."/>
        </authorList>
    </citation>
    <scope>NUCLEOTIDE SEQUENCE [LARGE SCALE GENOMIC DNA]</scope>
    <source>
        <strain evidence="2 3">TBRC 4575</strain>
    </source>
</reference>
<accession>A0ABV6K0L7</accession>
<keyword evidence="1" id="KW-0472">Membrane</keyword>
<feature type="transmembrane region" description="Helical" evidence="1">
    <location>
        <begin position="442"/>
        <end position="460"/>
    </location>
</feature>
<dbReference type="InterPro" id="IPR018580">
    <property type="entry name" value="Uncharacterised_YfhO"/>
</dbReference>
<dbReference type="Pfam" id="PF09586">
    <property type="entry name" value="YfhO"/>
    <property type="match status" value="1"/>
</dbReference>
<feature type="transmembrane region" description="Helical" evidence="1">
    <location>
        <begin position="30"/>
        <end position="51"/>
    </location>
</feature>
<sequence length="875" mass="98125">MTTAYLTDDRLILVSELKRMLTYFKRGKNWIRPLSAGLLALLIVSAVFAVYGVTPFGHHNLLISDMGGQYLSFFTAYRHALLTHNFQLYFFSQSLGGNTVPLLAYYLLSPFNLLILLFPAAKIPTGLSVIIIIKVAAIALTGTFFLQRHYRSHSWATALFGTAYSLCGFVAGNYFTIMWLDALIWLPLIILGLEHLIERGRPAMFFWWLWLSIVTNYYLGYMTCLFVCYYFVYLLFEMKAPGTSFWQALKMQARLIRRALLTGLLSGLSSLFLLVPTMLAMLKTAKSAVSIGNYLPVPQLGLSTFSQLGVGGIHYLTRLHHAPTLFVTTLVVLLVLSFFQHPQIRRAHKWHVAGLLMALLLTMAIRTLDTAWHMFQRPAGFPYREAFFLSFVMVMIAFETWQAGIDAVARKWQSAVALLLAGLLLAGWVAQRLAGTPQRLRTLAFGLAFILVTSLILTLTRGRLRGGLLTVTVALELAVNLSLTMVGSPLGDQTAYQRTYQLEDRQMRAFNDPSGQLYRVENQNTLINAAFNYDSRYRNYNDPLLFNFHDITYYSSTFNDQTRRTLKALGLYSRNVRRISSEGLNTVSAMLLGVKYNVTLNTLGEADTRTVRSYNGMGFAVPDALTAVKLSSNNVLANQERLLQALQPRSAGYFQAASVVSQKTTTDHAAQRYPYRHRVWLRVRQTGPLYYDDPHGSSKYTTMTVNGQRVPSKFNANGGVVIRNLGHFTRGDMVVLTVKTTRRSLLPGVQIASLNAAAFTRLHQSLTASAFYPRYYGAGLHTVVSGTMTNATNQRWGYVAIPADSGWRVTVNGTNVTKRVRTVLGGMQAVPLRPGKNQLKLVYHVPGAGLGWSVSLLSLAIFSGCTWYWRRDQRR</sequence>
<feature type="transmembrane region" description="Helical" evidence="1">
    <location>
        <begin position="153"/>
        <end position="171"/>
    </location>
</feature>
<proteinExistence type="predicted"/>
<evidence type="ECO:0000313" key="2">
    <source>
        <dbReference type="EMBL" id="MFC0422637.1"/>
    </source>
</evidence>
<protein>
    <submittedName>
        <fullName evidence="2">YfhO family protein</fullName>
    </submittedName>
</protein>
<feature type="transmembrane region" description="Helical" evidence="1">
    <location>
        <begin position="850"/>
        <end position="869"/>
    </location>
</feature>
<feature type="transmembrane region" description="Helical" evidence="1">
    <location>
        <begin position="322"/>
        <end position="340"/>
    </location>
</feature>
<comment type="caution">
    <text evidence="2">The sequence shown here is derived from an EMBL/GenBank/DDBJ whole genome shotgun (WGS) entry which is preliminary data.</text>
</comment>
<feature type="transmembrane region" description="Helical" evidence="1">
    <location>
        <begin position="205"/>
        <end position="236"/>
    </location>
</feature>
<feature type="transmembrane region" description="Helical" evidence="1">
    <location>
        <begin position="412"/>
        <end position="430"/>
    </location>
</feature>
<feature type="transmembrane region" description="Helical" evidence="1">
    <location>
        <begin position="467"/>
        <end position="487"/>
    </location>
</feature>
<dbReference type="EMBL" id="JBHLUK010000002">
    <property type="protein sequence ID" value="MFC0422637.1"/>
    <property type="molecule type" value="Genomic_DNA"/>
</dbReference>
<name>A0ABV6K0L7_9LACO</name>
<dbReference type="Proteomes" id="UP001589855">
    <property type="component" value="Unassembled WGS sequence"/>
</dbReference>